<protein>
    <recommendedName>
        <fullName evidence="2">Methyltransferase type 11 domain-containing protein</fullName>
    </recommendedName>
</protein>
<dbReference type="AlphaFoldDB" id="A0AAV1Z236"/>
<comment type="caution">
    <text evidence="3">The sequence shown here is derived from an EMBL/GenBank/DDBJ whole genome shotgun (WGS) entry which is preliminary data.</text>
</comment>
<evidence type="ECO:0000259" key="2">
    <source>
        <dbReference type="Pfam" id="PF08241"/>
    </source>
</evidence>
<dbReference type="Pfam" id="PF08241">
    <property type="entry name" value="Methyltransf_11"/>
    <property type="match status" value="1"/>
</dbReference>
<dbReference type="PANTHER" id="PTHR45036">
    <property type="entry name" value="METHYLTRANSFERASE LIKE 7B"/>
    <property type="match status" value="1"/>
</dbReference>
<organism evidence="3 4">
    <name type="scientific">Larinioides sclopetarius</name>
    <dbReference type="NCBI Taxonomy" id="280406"/>
    <lineage>
        <taxon>Eukaryota</taxon>
        <taxon>Metazoa</taxon>
        <taxon>Ecdysozoa</taxon>
        <taxon>Arthropoda</taxon>
        <taxon>Chelicerata</taxon>
        <taxon>Arachnida</taxon>
        <taxon>Araneae</taxon>
        <taxon>Araneomorphae</taxon>
        <taxon>Entelegynae</taxon>
        <taxon>Araneoidea</taxon>
        <taxon>Araneidae</taxon>
        <taxon>Larinioides</taxon>
    </lineage>
</organism>
<evidence type="ECO:0000256" key="1">
    <source>
        <dbReference type="SAM" id="Phobius"/>
    </source>
</evidence>
<feature type="transmembrane region" description="Helical" evidence="1">
    <location>
        <begin position="7"/>
        <end position="30"/>
    </location>
</feature>
<dbReference type="PANTHER" id="PTHR45036:SF1">
    <property type="entry name" value="METHYLTRANSFERASE LIKE 7A"/>
    <property type="match status" value="1"/>
</dbReference>
<keyword evidence="1" id="KW-0812">Transmembrane</keyword>
<gene>
    <name evidence="3" type="ORF">LARSCL_LOCUS2637</name>
</gene>
<dbReference type="InterPro" id="IPR052356">
    <property type="entry name" value="Thiol_S-MT"/>
</dbReference>
<evidence type="ECO:0000313" key="3">
    <source>
        <dbReference type="EMBL" id="CAL1265623.1"/>
    </source>
</evidence>
<dbReference type="GO" id="GO:0008757">
    <property type="term" value="F:S-adenosylmethionine-dependent methyltransferase activity"/>
    <property type="evidence" value="ECO:0007669"/>
    <property type="project" value="InterPro"/>
</dbReference>
<keyword evidence="1" id="KW-1133">Transmembrane helix</keyword>
<dbReference type="CDD" id="cd02440">
    <property type="entry name" value="AdoMet_MTases"/>
    <property type="match status" value="1"/>
</dbReference>
<dbReference type="InterPro" id="IPR013216">
    <property type="entry name" value="Methyltransf_11"/>
</dbReference>
<feature type="transmembrane region" description="Helical" evidence="1">
    <location>
        <begin position="42"/>
        <end position="60"/>
    </location>
</feature>
<keyword evidence="1" id="KW-0472">Membrane</keyword>
<reference evidence="3 4" key="1">
    <citation type="submission" date="2024-04" db="EMBL/GenBank/DDBJ databases">
        <authorList>
            <person name="Rising A."/>
            <person name="Reimegard J."/>
            <person name="Sonavane S."/>
            <person name="Akerstrom W."/>
            <person name="Nylinder S."/>
            <person name="Hedman E."/>
            <person name="Kallberg Y."/>
        </authorList>
    </citation>
    <scope>NUCLEOTIDE SEQUENCE [LARGE SCALE GENOMIC DNA]</scope>
</reference>
<proteinExistence type="predicted"/>
<name>A0AAV1Z236_9ARAC</name>
<accession>A0AAV1Z236</accession>
<evidence type="ECO:0000313" key="4">
    <source>
        <dbReference type="Proteomes" id="UP001497382"/>
    </source>
</evidence>
<dbReference type="Gene3D" id="3.40.50.150">
    <property type="entry name" value="Vaccinia Virus protein VP39"/>
    <property type="match status" value="1"/>
</dbReference>
<feature type="domain" description="Methyltransferase type 11" evidence="2">
    <location>
        <begin position="86"/>
        <end position="183"/>
    </location>
</feature>
<dbReference type="Proteomes" id="UP001497382">
    <property type="component" value="Unassembled WGS sequence"/>
</dbReference>
<dbReference type="EMBL" id="CAXIEN010000018">
    <property type="protein sequence ID" value="CAL1265623.1"/>
    <property type="molecule type" value="Genomic_DNA"/>
</dbReference>
<dbReference type="InterPro" id="IPR029063">
    <property type="entry name" value="SAM-dependent_MTases_sf"/>
</dbReference>
<sequence length="255" mass="29586">MDFNMEFIVYTALTVLVWILSFTWLLPFLTILKFSKTCRNKWFSWLFVKVLGPLLNPIMIKMRKQAFNRLKDHLGDRKKNTPLEILEIGIGGGANLQFYPENSNLTAVDMNPSFMTYFEEMRQKYPQVNLKRAVITMAEDMHEIEDDSFDVVICTYTLCSVKSVRSALNEVKRVLKPGGKFLCLEHILYPSSSWNSVLQKFAASLWKIYCNGCILTRKTDEEIRKTGFKDVVIDKHHPKDMWLVVRSQIVGIATK</sequence>
<dbReference type="SUPFAM" id="SSF53335">
    <property type="entry name" value="S-adenosyl-L-methionine-dependent methyltransferases"/>
    <property type="match status" value="1"/>
</dbReference>
<keyword evidence="4" id="KW-1185">Reference proteome</keyword>